<sequence length="151" mass="16863">MNIDASFHVDGSGAAGVVLRNSCGEALAGMACPMKNIIDSTSVEAMALLKGLKLLENLGCEKVTIESDSFELIQTCNRFDKIWSPYAAIMAECFLKVRFMKEIFFKHRSMEANQVAHNLSRFSYEQKSTVHWDDDFPSFLLSSILNDVTIV</sequence>
<protein>
    <submittedName>
        <fullName evidence="1">Uncharacterized protein</fullName>
    </submittedName>
</protein>
<keyword evidence="2" id="KW-1185">Reference proteome</keyword>
<reference evidence="1" key="1">
    <citation type="submission" date="2021-05" db="EMBL/GenBank/DDBJ databases">
        <authorList>
            <person name="Scholz U."/>
            <person name="Mascher M."/>
            <person name="Fiebig A."/>
        </authorList>
    </citation>
    <scope>NUCLEOTIDE SEQUENCE [LARGE SCALE GENOMIC DNA]</scope>
</reference>
<evidence type="ECO:0000313" key="1">
    <source>
        <dbReference type="EnsemblPlants" id="AVESA.00010b.r2.4DG0768590.1.CDS.1"/>
    </source>
</evidence>
<evidence type="ECO:0000313" key="2">
    <source>
        <dbReference type="Proteomes" id="UP001732700"/>
    </source>
</evidence>
<dbReference type="Proteomes" id="UP001732700">
    <property type="component" value="Chromosome 4D"/>
</dbReference>
<accession>A0ACD5XBD9</accession>
<dbReference type="EnsemblPlants" id="AVESA.00010b.r2.4DG0768590.1">
    <property type="protein sequence ID" value="AVESA.00010b.r2.4DG0768590.1.CDS.1"/>
    <property type="gene ID" value="AVESA.00010b.r2.4DG0768590"/>
</dbReference>
<proteinExistence type="predicted"/>
<reference evidence="1" key="2">
    <citation type="submission" date="2025-09" db="UniProtKB">
        <authorList>
            <consortium name="EnsemblPlants"/>
        </authorList>
    </citation>
    <scope>IDENTIFICATION</scope>
</reference>
<organism evidence="1 2">
    <name type="scientific">Avena sativa</name>
    <name type="common">Oat</name>
    <dbReference type="NCBI Taxonomy" id="4498"/>
    <lineage>
        <taxon>Eukaryota</taxon>
        <taxon>Viridiplantae</taxon>
        <taxon>Streptophyta</taxon>
        <taxon>Embryophyta</taxon>
        <taxon>Tracheophyta</taxon>
        <taxon>Spermatophyta</taxon>
        <taxon>Magnoliopsida</taxon>
        <taxon>Liliopsida</taxon>
        <taxon>Poales</taxon>
        <taxon>Poaceae</taxon>
        <taxon>BOP clade</taxon>
        <taxon>Pooideae</taxon>
        <taxon>Poodae</taxon>
        <taxon>Poeae</taxon>
        <taxon>Poeae Chloroplast Group 1 (Aveneae type)</taxon>
        <taxon>Aveninae</taxon>
        <taxon>Avena</taxon>
    </lineage>
</organism>
<name>A0ACD5XBD9_AVESA</name>